<evidence type="ECO:0000259" key="1">
    <source>
        <dbReference type="PROSITE" id="PS51819"/>
    </source>
</evidence>
<organism evidence="2 3">
    <name type="scientific">Saccharospirillum salsuginis</name>
    <dbReference type="NCBI Taxonomy" id="418750"/>
    <lineage>
        <taxon>Bacteria</taxon>
        <taxon>Pseudomonadati</taxon>
        <taxon>Pseudomonadota</taxon>
        <taxon>Gammaproteobacteria</taxon>
        <taxon>Oceanospirillales</taxon>
        <taxon>Saccharospirillaceae</taxon>
        <taxon>Saccharospirillum</taxon>
    </lineage>
</organism>
<proteinExistence type="predicted"/>
<dbReference type="AlphaFoldDB" id="A0A918KJA4"/>
<dbReference type="InterPro" id="IPR037523">
    <property type="entry name" value="VOC_core"/>
</dbReference>
<dbReference type="InterPro" id="IPR029068">
    <property type="entry name" value="Glyas_Bleomycin-R_OHBP_Dase"/>
</dbReference>
<dbReference type="Gene3D" id="3.10.180.10">
    <property type="entry name" value="2,3-Dihydroxybiphenyl 1,2-Dioxygenase, domain 1"/>
    <property type="match status" value="1"/>
</dbReference>
<gene>
    <name evidence="2" type="ORF">GCM10007392_33680</name>
</gene>
<reference evidence="2" key="2">
    <citation type="submission" date="2020-09" db="EMBL/GenBank/DDBJ databases">
        <authorList>
            <person name="Sun Q."/>
            <person name="Kim S."/>
        </authorList>
    </citation>
    <scope>NUCLEOTIDE SEQUENCE</scope>
    <source>
        <strain evidence="2">KCTC 22169</strain>
    </source>
</reference>
<sequence>MAQVTGPQFIALQVEDLQAAKRFYTEQLGLVPTDEGPEHAVVFQTHPIPFAIRTPNVDLAGSTRLGWGVALWLGCERADTLHNRLRDYGVDIVEPPYDGPFGRTFSFVDPFGYRLTLHGTPG</sequence>
<comment type="caution">
    <text evidence="2">The sequence shown here is derived from an EMBL/GenBank/DDBJ whole genome shotgun (WGS) entry which is preliminary data.</text>
</comment>
<dbReference type="Pfam" id="PF00903">
    <property type="entry name" value="Glyoxalase"/>
    <property type="match status" value="1"/>
</dbReference>
<dbReference type="RefSeq" id="WP_189610805.1">
    <property type="nucleotide sequence ID" value="NZ_BMXR01000008.1"/>
</dbReference>
<evidence type="ECO:0000313" key="3">
    <source>
        <dbReference type="Proteomes" id="UP000626148"/>
    </source>
</evidence>
<dbReference type="InterPro" id="IPR004360">
    <property type="entry name" value="Glyas_Fos-R_dOase_dom"/>
</dbReference>
<dbReference type="Proteomes" id="UP000626148">
    <property type="component" value="Unassembled WGS sequence"/>
</dbReference>
<reference evidence="2" key="1">
    <citation type="journal article" date="2014" name="Int. J. Syst. Evol. Microbiol.">
        <title>Complete genome sequence of Corynebacterium casei LMG S-19264T (=DSM 44701T), isolated from a smear-ripened cheese.</title>
        <authorList>
            <consortium name="US DOE Joint Genome Institute (JGI-PGF)"/>
            <person name="Walter F."/>
            <person name="Albersmeier A."/>
            <person name="Kalinowski J."/>
            <person name="Ruckert C."/>
        </authorList>
    </citation>
    <scope>NUCLEOTIDE SEQUENCE</scope>
    <source>
        <strain evidence="2">KCTC 22169</strain>
    </source>
</reference>
<accession>A0A918KJA4</accession>
<evidence type="ECO:0000313" key="2">
    <source>
        <dbReference type="EMBL" id="GGX63050.1"/>
    </source>
</evidence>
<dbReference type="PROSITE" id="PS51819">
    <property type="entry name" value="VOC"/>
    <property type="match status" value="1"/>
</dbReference>
<protein>
    <submittedName>
        <fullName evidence="2">Glyoxalase</fullName>
    </submittedName>
</protein>
<dbReference type="EMBL" id="BMXR01000008">
    <property type="protein sequence ID" value="GGX63050.1"/>
    <property type="molecule type" value="Genomic_DNA"/>
</dbReference>
<dbReference type="SUPFAM" id="SSF54593">
    <property type="entry name" value="Glyoxalase/Bleomycin resistance protein/Dihydroxybiphenyl dioxygenase"/>
    <property type="match status" value="1"/>
</dbReference>
<name>A0A918KJA4_9GAMM</name>
<feature type="domain" description="VOC" evidence="1">
    <location>
        <begin position="6"/>
        <end position="120"/>
    </location>
</feature>
<keyword evidence="3" id="KW-1185">Reference proteome</keyword>